<feature type="compositionally biased region" description="Basic and acidic residues" evidence="1">
    <location>
        <begin position="79"/>
        <end position="97"/>
    </location>
</feature>
<evidence type="ECO:0000256" key="1">
    <source>
        <dbReference type="SAM" id="MobiDB-lite"/>
    </source>
</evidence>
<protein>
    <submittedName>
        <fullName evidence="2">Uncharacterized protein</fullName>
    </submittedName>
</protein>
<accession>A0ABN9S4K0</accession>
<dbReference type="EMBL" id="CAUYUJ010009410">
    <property type="protein sequence ID" value="CAK0826709.1"/>
    <property type="molecule type" value="Genomic_DNA"/>
</dbReference>
<reference evidence="2" key="1">
    <citation type="submission" date="2023-10" db="EMBL/GenBank/DDBJ databases">
        <authorList>
            <person name="Chen Y."/>
            <person name="Shah S."/>
            <person name="Dougan E. K."/>
            <person name="Thang M."/>
            <person name="Chan C."/>
        </authorList>
    </citation>
    <scope>NUCLEOTIDE SEQUENCE [LARGE SCALE GENOMIC DNA]</scope>
</reference>
<proteinExistence type="predicted"/>
<sequence>MRLIRQGSTFETLRGFICFTQCSMNYQDCSTDADWVQLCRKQRANRSSGDMASLASKVGANNPAQITPAMMDQSAPSGDTDKYTWRQTEDRRSRGDLQEGGPSEGRQESCQGYLRKREAKGRGAHARTEGSVVPGRIGC</sequence>
<dbReference type="Proteomes" id="UP001189429">
    <property type="component" value="Unassembled WGS sequence"/>
</dbReference>
<comment type="caution">
    <text evidence="2">The sequence shown here is derived from an EMBL/GenBank/DDBJ whole genome shotgun (WGS) entry which is preliminary data.</text>
</comment>
<evidence type="ECO:0000313" key="3">
    <source>
        <dbReference type="Proteomes" id="UP001189429"/>
    </source>
</evidence>
<organism evidence="2 3">
    <name type="scientific">Prorocentrum cordatum</name>
    <dbReference type="NCBI Taxonomy" id="2364126"/>
    <lineage>
        <taxon>Eukaryota</taxon>
        <taxon>Sar</taxon>
        <taxon>Alveolata</taxon>
        <taxon>Dinophyceae</taxon>
        <taxon>Prorocentrales</taxon>
        <taxon>Prorocentraceae</taxon>
        <taxon>Prorocentrum</taxon>
    </lineage>
</organism>
<feature type="region of interest" description="Disordered" evidence="1">
    <location>
        <begin position="60"/>
        <end position="139"/>
    </location>
</feature>
<name>A0ABN9S4K0_9DINO</name>
<gene>
    <name evidence="2" type="ORF">PCOR1329_LOCUS26442</name>
</gene>
<keyword evidence="3" id="KW-1185">Reference proteome</keyword>
<evidence type="ECO:0000313" key="2">
    <source>
        <dbReference type="EMBL" id="CAK0826709.1"/>
    </source>
</evidence>